<accession>A0AAU8B1Q6</accession>
<reference evidence="1" key="1">
    <citation type="submission" date="2024-03" db="EMBL/GenBank/DDBJ databases">
        <title>Diverse circular DNA viruses in blood, oral, and fecal samples of captive lemurs.</title>
        <authorList>
            <person name="Paietta E.N."/>
            <person name="Kraberger S."/>
            <person name="Lund M.C."/>
            <person name="Custer J.M."/>
            <person name="Vargas K.M."/>
            <person name="Ehmke E.E."/>
            <person name="Yoder A.D."/>
            <person name="Varsani A."/>
        </authorList>
    </citation>
    <scope>NUCLEOTIDE SEQUENCE</scope>
    <source>
        <strain evidence="1">Duke_24FS_49</strain>
    </source>
</reference>
<protein>
    <submittedName>
        <fullName evidence="1">Uncharacterized protein</fullName>
    </submittedName>
</protein>
<dbReference type="EMBL" id="PP511532">
    <property type="protein sequence ID" value="XCD05226.1"/>
    <property type="molecule type" value="Genomic_DNA"/>
</dbReference>
<proteinExistence type="predicted"/>
<sequence>MKKYFFPLILGACALMLCTSFVVSLTSLSIGLRNQKEITQIQSSITQLTKSLNDRLDAIDAHVSLIEKYAQANYEWFYGNQSDNVESTAKGLVVIQNNGKSKSKQKK</sequence>
<evidence type="ECO:0000313" key="1">
    <source>
        <dbReference type="EMBL" id="XCD05226.1"/>
    </source>
</evidence>
<name>A0AAU8B1Q6_9VIRU</name>
<organism evidence="1">
    <name type="scientific">Dulem virus 230</name>
    <dbReference type="NCBI Taxonomy" id="3145707"/>
    <lineage>
        <taxon>Viruses</taxon>
        <taxon>Monodnaviria</taxon>
        <taxon>Sangervirae</taxon>
        <taxon>Phixviricota</taxon>
        <taxon>Malgrandaviricetes</taxon>
        <taxon>Petitvirales</taxon>
        <taxon>Microviridae</taxon>
        <taxon>Microvirus</taxon>
    </lineage>
</organism>